<dbReference type="InterPro" id="IPR046796">
    <property type="entry name" value="Transposase_32_dom"/>
</dbReference>
<dbReference type="EMBL" id="JARKNE010000002">
    <property type="protein sequence ID" value="KAK5843124.1"/>
    <property type="molecule type" value="Genomic_DNA"/>
</dbReference>
<evidence type="ECO:0000313" key="2">
    <source>
        <dbReference type="EMBL" id="KAK5843124.1"/>
    </source>
</evidence>
<reference evidence="2 3" key="1">
    <citation type="submission" date="2023-03" db="EMBL/GenBank/DDBJ databases">
        <title>WGS of Gossypium arboreum.</title>
        <authorList>
            <person name="Yu D."/>
        </authorList>
    </citation>
    <scope>NUCLEOTIDE SEQUENCE [LARGE SCALE GENOMIC DNA]</scope>
    <source>
        <tissue evidence="2">Leaf</tissue>
    </source>
</reference>
<comment type="caution">
    <text evidence="2">The sequence shown here is derived from an EMBL/GenBank/DDBJ whole genome shotgun (WGS) entry which is preliminary data.</text>
</comment>
<keyword evidence="3" id="KW-1185">Reference proteome</keyword>
<name>A0ABR0QVW4_GOSAR</name>
<accession>A0ABR0QVW4</accession>
<evidence type="ECO:0000313" key="3">
    <source>
        <dbReference type="Proteomes" id="UP001358586"/>
    </source>
</evidence>
<evidence type="ECO:0000259" key="1">
    <source>
        <dbReference type="Pfam" id="PF20167"/>
    </source>
</evidence>
<dbReference type="Proteomes" id="UP001358586">
    <property type="component" value="Chromosome 2"/>
</dbReference>
<sequence length="221" mass="25075">MGYTEAISSVVEKYGWGIFCLYLGYVFPKVVKEFYVHITSFESAFIYVCGTSALFDEDSINAQYGSFEGIQCSISRNDCYTIDRVLLKTQCKIWYNFLKTRLIPYTHNTTISKDQLLLLHSIIMGRKISVGNIIFREIHCCAQKNASRLNFPSLIIALYQRVKVALSPNEDRLPNKGAITMHIVQKLAGEEMPRQTGMPLYSPPWTTSAVPQLPILILSSK</sequence>
<proteinExistence type="predicted"/>
<gene>
    <name evidence="2" type="ORF">PVK06_005563</name>
</gene>
<dbReference type="Pfam" id="PF20167">
    <property type="entry name" value="Transposase_32"/>
    <property type="match status" value="1"/>
</dbReference>
<protein>
    <recommendedName>
        <fullName evidence="1">Putative plant transposon protein domain-containing protein</fullName>
    </recommendedName>
</protein>
<organism evidence="2 3">
    <name type="scientific">Gossypium arboreum</name>
    <name type="common">Tree cotton</name>
    <name type="synonym">Gossypium nanking</name>
    <dbReference type="NCBI Taxonomy" id="29729"/>
    <lineage>
        <taxon>Eukaryota</taxon>
        <taxon>Viridiplantae</taxon>
        <taxon>Streptophyta</taxon>
        <taxon>Embryophyta</taxon>
        <taxon>Tracheophyta</taxon>
        <taxon>Spermatophyta</taxon>
        <taxon>Magnoliopsida</taxon>
        <taxon>eudicotyledons</taxon>
        <taxon>Gunneridae</taxon>
        <taxon>Pentapetalae</taxon>
        <taxon>rosids</taxon>
        <taxon>malvids</taxon>
        <taxon>Malvales</taxon>
        <taxon>Malvaceae</taxon>
        <taxon>Malvoideae</taxon>
        <taxon>Gossypium</taxon>
    </lineage>
</organism>
<feature type="domain" description="Putative plant transposon protein" evidence="1">
    <location>
        <begin position="13"/>
        <end position="164"/>
    </location>
</feature>